<proteinExistence type="predicted"/>
<protein>
    <submittedName>
        <fullName evidence="1">Uncharacterized protein</fullName>
    </submittedName>
</protein>
<dbReference type="OrthoDB" id="1821190at2"/>
<accession>A0A1H6JAH0</accession>
<dbReference type="RefSeq" id="WP_074715965.1">
    <property type="nucleotide sequence ID" value="NZ_FNWV01000004.1"/>
</dbReference>
<name>A0A1H6JAH0_RUMFL</name>
<evidence type="ECO:0000313" key="2">
    <source>
        <dbReference type="Proteomes" id="UP000183190"/>
    </source>
</evidence>
<dbReference type="AlphaFoldDB" id="A0A1H6JAH0"/>
<sequence>MNIIKYPSDEAINEAVKADSRLLGAVSLDGSTAYVGAAETAGDHIALLEAFGEESPSGFFRLSFDSLTAEWTFFCPRNYKGITDDKERIDAYYRDGLRVIPEFLVMFGYFSKLKIKNPPPEIWSF</sequence>
<evidence type="ECO:0000313" key="1">
    <source>
        <dbReference type="EMBL" id="SEH56644.1"/>
    </source>
</evidence>
<dbReference type="Proteomes" id="UP000183190">
    <property type="component" value="Unassembled WGS sequence"/>
</dbReference>
<reference evidence="1 2" key="1">
    <citation type="submission" date="2016-10" db="EMBL/GenBank/DDBJ databases">
        <authorList>
            <person name="de Groot N.N."/>
        </authorList>
    </citation>
    <scope>NUCLEOTIDE SEQUENCE [LARGE SCALE GENOMIC DNA]</scope>
    <source>
        <strain evidence="1 2">YAD2003</strain>
    </source>
</reference>
<organism evidence="1 2">
    <name type="scientific">Ruminococcus flavefaciens</name>
    <dbReference type="NCBI Taxonomy" id="1265"/>
    <lineage>
        <taxon>Bacteria</taxon>
        <taxon>Bacillati</taxon>
        <taxon>Bacillota</taxon>
        <taxon>Clostridia</taxon>
        <taxon>Eubacteriales</taxon>
        <taxon>Oscillospiraceae</taxon>
        <taxon>Ruminococcus</taxon>
    </lineage>
</organism>
<gene>
    <name evidence="1" type="ORF">SAMN02910265_01500</name>
</gene>
<dbReference type="EMBL" id="FNWV01000004">
    <property type="protein sequence ID" value="SEH56644.1"/>
    <property type="molecule type" value="Genomic_DNA"/>
</dbReference>